<proteinExistence type="predicted"/>
<dbReference type="Pfam" id="PF11332">
    <property type="entry name" value="DUF3134"/>
    <property type="match status" value="1"/>
</dbReference>
<accession>A0ABT6EYQ2</accession>
<feature type="region of interest" description="Disordered" evidence="1">
    <location>
        <begin position="44"/>
        <end position="78"/>
    </location>
</feature>
<dbReference type="InterPro" id="IPR021481">
    <property type="entry name" value="DUF3134"/>
</dbReference>
<dbReference type="RefSeq" id="WP_277865998.1">
    <property type="nucleotide sequence ID" value="NZ_JAKKUT010000002.1"/>
</dbReference>
<feature type="compositionally biased region" description="Acidic residues" evidence="1">
    <location>
        <begin position="45"/>
        <end position="78"/>
    </location>
</feature>
<organism evidence="2 3">
    <name type="scientific">Candidatus Synechococcus calcipolaris G9</name>
    <dbReference type="NCBI Taxonomy" id="1497997"/>
    <lineage>
        <taxon>Bacteria</taxon>
        <taxon>Bacillati</taxon>
        <taxon>Cyanobacteriota</taxon>
        <taxon>Cyanophyceae</taxon>
        <taxon>Synechococcales</taxon>
        <taxon>Synechococcaceae</taxon>
        <taxon>Synechococcus</taxon>
    </lineage>
</organism>
<name>A0ABT6EYQ2_9SYNE</name>
<dbReference type="EMBL" id="JAKKUT010000002">
    <property type="protein sequence ID" value="MDG2990080.1"/>
    <property type="molecule type" value="Genomic_DNA"/>
</dbReference>
<reference evidence="2" key="2">
    <citation type="submission" date="2022-01" db="EMBL/GenBank/DDBJ databases">
        <authorList>
            <person name="Zivanovic Y."/>
            <person name="Moreira D."/>
            <person name="Lopez-Garcia P."/>
        </authorList>
    </citation>
    <scope>NUCLEOTIDE SEQUENCE</scope>
    <source>
        <strain evidence="2">G9</strain>
    </source>
</reference>
<sequence>MTLHNPSLYEEPVEQRNLTTASRPNRSILDWLKQSGRFILRDAVEPEETSMSEDIGEIDDFVSDPVADYEEDDESDID</sequence>
<evidence type="ECO:0000256" key="1">
    <source>
        <dbReference type="SAM" id="MobiDB-lite"/>
    </source>
</evidence>
<evidence type="ECO:0000313" key="2">
    <source>
        <dbReference type="EMBL" id="MDG2990080.1"/>
    </source>
</evidence>
<gene>
    <name evidence="2" type="ORF">L3556_03900</name>
</gene>
<feature type="region of interest" description="Disordered" evidence="1">
    <location>
        <begin position="1"/>
        <end position="21"/>
    </location>
</feature>
<dbReference type="Proteomes" id="UP001154265">
    <property type="component" value="Unassembled WGS sequence"/>
</dbReference>
<reference evidence="2" key="1">
    <citation type="journal article" date="2022" name="Genome Biol. Evol.">
        <title>A New Gene Family Diagnostic for Intracellular Biomineralization of Amorphous Ca Carbonates by Cyanobacteria.</title>
        <authorList>
            <person name="Benzerara K."/>
            <person name="Duprat E."/>
            <person name="Bitard-Feildel T."/>
            <person name="Caumes G."/>
            <person name="Cassier-Chauvat C."/>
            <person name="Chauvat F."/>
            <person name="Dezi M."/>
            <person name="Diop S.I."/>
            <person name="Gaschignard G."/>
            <person name="Gorgen S."/>
            <person name="Gugger M."/>
            <person name="Lopez-Garcia P."/>
            <person name="Millet M."/>
            <person name="Skouri-Panet F."/>
            <person name="Moreira D."/>
            <person name="Callebaut I."/>
        </authorList>
    </citation>
    <scope>NUCLEOTIDE SEQUENCE</scope>
    <source>
        <strain evidence="2">G9</strain>
    </source>
</reference>
<evidence type="ECO:0000313" key="3">
    <source>
        <dbReference type="Proteomes" id="UP001154265"/>
    </source>
</evidence>
<comment type="caution">
    <text evidence="2">The sequence shown here is derived from an EMBL/GenBank/DDBJ whole genome shotgun (WGS) entry which is preliminary data.</text>
</comment>
<protein>
    <submittedName>
        <fullName evidence="2">DUF3134 domain-containing protein</fullName>
    </submittedName>
</protein>
<keyword evidence="3" id="KW-1185">Reference proteome</keyword>